<evidence type="ECO:0000313" key="2">
    <source>
        <dbReference type="Proteomes" id="UP000887013"/>
    </source>
</evidence>
<organism evidence="1 2">
    <name type="scientific">Nephila pilipes</name>
    <name type="common">Giant wood spider</name>
    <name type="synonym">Nephila maculata</name>
    <dbReference type="NCBI Taxonomy" id="299642"/>
    <lineage>
        <taxon>Eukaryota</taxon>
        <taxon>Metazoa</taxon>
        <taxon>Ecdysozoa</taxon>
        <taxon>Arthropoda</taxon>
        <taxon>Chelicerata</taxon>
        <taxon>Arachnida</taxon>
        <taxon>Araneae</taxon>
        <taxon>Araneomorphae</taxon>
        <taxon>Entelegynae</taxon>
        <taxon>Araneoidea</taxon>
        <taxon>Nephilidae</taxon>
        <taxon>Nephila</taxon>
    </lineage>
</organism>
<keyword evidence="2" id="KW-1185">Reference proteome</keyword>
<comment type="caution">
    <text evidence="1">The sequence shown here is derived from an EMBL/GenBank/DDBJ whole genome shotgun (WGS) entry which is preliminary data.</text>
</comment>
<sequence length="96" mass="11413">MGKSGFIPGNEAEDFHSTGRRPFFNIRMVLQIVSLSIDDGPWKGGKEGKFSVRYCQELIHRSWYQFQMEWHILKKCFNMRQALSRWVPHQLIEVQK</sequence>
<dbReference type="AlphaFoldDB" id="A0A8X6P4V4"/>
<proteinExistence type="predicted"/>
<protein>
    <submittedName>
        <fullName evidence="1">Uncharacterized protein</fullName>
    </submittedName>
</protein>
<name>A0A8X6P4V4_NEPPI</name>
<dbReference type="Proteomes" id="UP000887013">
    <property type="component" value="Unassembled WGS sequence"/>
</dbReference>
<evidence type="ECO:0000313" key="1">
    <source>
        <dbReference type="EMBL" id="GFT48217.1"/>
    </source>
</evidence>
<reference evidence="1" key="1">
    <citation type="submission" date="2020-08" db="EMBL/GenBank/DDBJ databases">
        <title>Multicomponent nature underlies the extraordinary mechanical properties of spider dragline silk.</title>
        <authorList>
            <person name="Kono N."/>
            <person name="Nakamura H."/>
            <person name="Mori M."/>
            <person name="Yoshida Y."/>
            <person name="Ohtoshi R."/>
            <person name="Malay A.D."/>
            <person name="Moran D.A.P."/>
            <person name="Tomita M."/>
            <person name="Numata K."/>
            <person name="Arakawa K."/>
        </authorList>
    </citation>
    <scope>NUCLEOTIDE SEQUENCE</scope>
</reference>
<dbReference type="EMBL" id="BMAW01111474">
    <property type="protein sequence ID" value="GFT48217.1"/>
    <property type="molecule type" value="Genomic_DNA"/>
</dbReference>
<accession>A0A8X6P4V4</accession>
<gene>
    <name evidence="1" type="ORF">NPIL_572431</name>
</gene>